<proteinExistence type="predicted"/>
<reference evidence="1 2" key="1">
    <citation type="journal article" date="2010" name="Science">
        <title>Genomic comparison of the ants Camponotus floridanus and Harpegnathos saltator.</title>
        <authorList>
            <person name="Bonasio R."/>
            <person name="Zhang G."/>
            <person name="Ye C."/>
            <person name="Mutti N.S."/>
            <person name="Fang X."/>
            <person name="Qin N."/>
            <person name="Donahue G."/>
            <person name="Yang P."/>
            <person name="Li Q."/>
            <person name="Li C."/>
            <person name="Zhang P."/>
            <person name="Huang Z."/>
            <person name="Berger S.L."/>
            <person name="Reinberg D."/>
            <person name="Wang J."/>
            <person name="Liebig J."/>
        </authorList>
    </citation>
    <scope>NUCLEOTIDE SEQUENCE [LARGE SCALE GENOMIC DNA]</scope>
    <source>
        <strain evidence="1 2">R22 G/1</strain>
    </source>
</reference>
<organism evidence="2">
    <name type="scientific">Harpegnathos saltator</name>
    <name type="common">Jerdon's jumping ant</name>
    <dbReference type="NCBI Taxonomy" id="610380"/>
    <lineage>
        <taxon>Eukaryota</taxon>
        <taxon>Metazoa</taxon>
        <taxon>Ecdysozoa</taxon>
        <taxon>Arthropoda</taxon>
        <taxon>Hexapoda</taxon>
        <taxon>Insecta</taxon>
        <taxon>Pterygota</taxon>
        <taxon>Neoptera</taxon>
        <taxon>Endopterygota</taxon>
        <taxon>Hymenoptera</taxon>
        <taxon>Apocrita</taxon>
        <taxon>Aculeata</taxon>
        <taxon>Formicoidea</taxon>
        <taxon>Formicidae</taxon>
        <taxon>Ponerinae</taxon>
        <taxon>Ponerini</taxon>
        <taxon>Harpegnathos</taxon>
    </lineage>
</organism>
<name>E2B6W1_HARSA</name>
<feature type="non-terminal residue" evidence="1">
    <location>
        <position position="1"/>
    </location>
</feature>
<evidence type="ECO:0000313" key="2">
    <source>
        <dbReference type="Proteomes" id="UP000008237"/>
    </source>
</evidence>
<sequence length="47" mass="5123">KSKLASLESKGKLTASLNNKLTIHYGLAIRNNCDSMGNVKNAIWATF</sequence>
<evidence type="ECO:0000313" key="1">
    <source>
        <dbReference type="EMBL" id="EFN88570.1"/>
    </source>
</evidence>
<dbReference type="InParanoid" id="E2B6W1"/>
<dbReference type="EMBL" id="GL446028">
    <property type="protein sequence ID" value="EFN88570.1"/>
    <property type="molecule type" value="Genomic_DNA"/>
</dbReference>
<dbReference type="Proteomes" id="UP000008237">
    <property type="component" value="Unassembled WGS sequence"/>
</dbReference>
<dbReference type="AlphaFoldDB" id="E2B6W1"/>
<protein>
    <submittedName>
        <fullName evidence="1">Uncharacterized protein</fullName>
    </submittedName>
</protein>
<feature type="non-terminal residue" evidence="1">
    <location>
        <position position="47"/>
    </location>
</feature>
<keyword evidence="2" id="KW-1185">Reference proteome</keyword>
<gene>
    <name evidence="1" type="ORF">EAI_15459</name>
</gene>
<accession>E2B6W1</accession>